<dbReference type="AlphaFoldDB" id="A0A850ERD5"/>
<feature type="transmembrane region" description="Helical" evidence="2">
    <location>
        <begin position="264"/>
        <end position="284"/>
    </location>
</feature>
<feature type="transmembrane region" description="Helical" evidence="2">
    <location>
        <begin position="296"/>
        <end position="314"/>
    </location>
</feature>
<organism evidence="3 4">
    <name type="scientific">Paenibacillus agri</name>
    <dbReference type="NCBI Taxonomy" id="2744309"/>
    <lineage>
        <taxon>Bacteria</taxon>
        <taxon>Bacillati</taxon>
        <taxon>Bacillota</taxon>
        <taxon>Bacilli</taxon>
        <taxon>Bacillales</taxon>
        <taxon>Paenibacillaceae</taxon>
        <taxon>Paenibacillus</taxon>
    </lineage>
</organism>
<sequence>MENPVTSTALVPVTAVTVWQNVNAQWERLNQNFDQSGDSLKNLQKILERIYEEKNKSFMEGFMRSQQMADHMSGKTGNVNRVLADNSADSGLPKTKKGLISKIQKIMKALDVSGFKATSNMGEKVVGHTKNKKEETKDVSSSSEDSEVVNSKKKRSKSKEKEKEKDSKKDKDKDKDKDKKSGFIAKLVASLDISKLFGKVKSLGEKIIKPNATDEDKKKWANIQKSTTNVVGSMGQKAIEALRPALDMLNTAFQSDQMVAAMNFMANIFMVIATVISMVVEGLMYMATVVQQNWDVIGPILGAIAFVLLAAMIGQVYSLAAAWLVTNLPILLFVAAIALLIYCLQQAGVSTEEIVSVVAAAFGWLNVFIQNIIIYLYNAFISFADFFRNLFLDPTYAAKKLFYDLATGVLDLFYKMALGTENFAGGFVKIIADAINAALKKFKNLTDFLSNIPGFGSLANIKINYLDTKNPHVFSDLILKQRGKLEAPTSNQPVYDTKKKEYKDPQAVMVDYAQRAKKVTDKFDTKVSLKDYTSKSATPGIKSPADNVSPDINKVGEVGKINDTVDISSEDLKMMRELAEIQAIQNFVELTPTVQVTTGNINNAGDIDTIINKIGQKLNEEFISTAQGVYT</sequence>
<dbReference type="Proteomes" id="UP000564806">
    <property type="component" value="Unassembled WGS sequence"/>
</dbReference>
<evidence type="ECO:0000313" key="3">
    <source>
        <dbReference type="EMBL" id="NUU61292.1"/>
    </source>
</evidence>
<feature type="transmembrane region" description="Helical" evidence="2">
    <location>
        <begin position="354"/>
        <end position="377"/>
    </location>
</feature>
<reference evidence="3" key="1">
    <citation type="submission" date="2020-06" db="EMBL/GenBank/DDBJ databases">
        <title>Paenibacillus sp. nov., isolated from soil.</title>
        <authorList>
            <person name="Seo Y.L."/>
        </authorList>
    </citation>
    <scope>NUCLEOTIDE SEQUENCE [LARGE SCALE GENOMIC DNA]</scope>
    <source>
        <strain evidence="3">JW14</strain>
    </source>
</reference>
<proteinExistence type="predicted"/>
<keyword evidence="2" id="KW-0472">Membrane</keyword>
<feature type="compositionally biased region" description="Basic and acidic residues" evidence="1">
    <location>
        <begin position="159"/>
        <end position="177"/>
    </location>
</feature>
<accession>A0A850ERD5</accession>
<evidence type="ECO:0008006" key="5">
    <source>
        <dbReference type="Google" id="ProtNLM"/>
    </source>
</evidence>
<feature type="region of interest" description="Disordered" evidence="1">
    <location>
        <begin position="123"/>
        <end position="177"/>
    </location>
</feature>
<evidence type="ECO:0000256" key="1">
    <source>
        <dbReference type="SAM" id="MobiDB-lite"/>
    </source>
</evidence>
<protein>
    <recommendedName>
        <fullName evidence="5">Tail length tape measure protein</fullName>
    </recommendedName>
</protein>
<comment type="caution">
    <text evidence="3">The sequence shown here is derived from an EMBL/GenBank/DDBJ whole genome shotgun (WGS) entry which is preliminary data.</text>
</comment>
<gene>
    <name evidence="3" type="ORF">HPT30_13135</name>
</gene>
<dbReference type="RefSeq" id="WP_175371832.1">
    <property type="nucleotide sequence ID" value="NZ_JABWCS010000207.1"/>
</dbReference>
<dbReference type="EMBL" id="JABWCS010000207">
    <property type="protein sequence ID" value="NUU61292.1"/>
    <property type="molecule type" value="Genomic_DNA"/>
</dbReference>
<keyword evidence="2" id="KW-1133">Transmembrane helix</keyword>
<feature type="transmembrane region" description="Helical" evidence="2">
    <location>
        <begin position="320"/>
        <end position="342"/>
    </location>
</feature>
<keyword evidence="4" id="KW-1185">Reference proteome</keyword>
<keyword evidence="2" id="KW-0812">Transmembrane</keyword>
<evidence type="ECO:0000256" key="2">
    <source>
        <dbReference type="SAM" id="Phobius"/>
    </source>
</evidence>
<name>A0A850ERD5_9BACL</name>
<evidence type="ECO:0000313" key="4">
    <source>
        <dbReference type="Proteomes" id="UP000564806"/>
    </source>
</evidence>